<dbReference type="OrthoDB" id="315328at2"/>
<evidence type="ECO:0000256" key="1">
    <source>
        <dbReference type="SAM" id="SignalP"/>
    </source>
</evidence>
<dbReference type="KEGG" id="gai:IMCC3135_11645"/>
<dbReference type="AlphaFoldDB" id="A0A2Z2NMI3"/>
<dbReference type="Proteomes" id="UP000250079">
    <property type="component" value="Chromosome"/>
</dbReference>
<gene>
    <name evidence="2" type="ORF">IMCC3135_11645</name>
</gene>
<protein>
    <submittedName>
        <fullName evidence="2">Uncharacterized protein</fullName>
    </submittedName>
</protein>
<dbReference type="EMBL" id="CP018632">
    <property type="protein sequence ID" value="ASJ72419.1"/>
    <property type="molecule type" value="Genomic_DNA"/>
</dbReference>
<evidence type="ECO:0000313" key="2">
    <source>
        <dbReference type="EMBL" id="ASJ72419.1"/>
    </source>
</evidence>
<accession>A0A2Z2NMI3</accession>
<keyword evidence="3" id="KW-1185">Reference proteome</keyword>
<proteinExistence type="predicted"/>
<feature type="chain" id="PRO_5016387655" evidence="1">
    <location>
        <begin position="21"/>
        <end position="423"/>
    </location>
</feature>
<feature type="signal peptide" evidence="1">
    <location>
        <begin position="1"/>
        <end position="20"/>
    </location>
</feature>
<name>A0A2Z2NMI3_9GAMM</name>
<reference evidence="2 3" key="1">
    <citation type="submission" date="2016-12" db="EMBL/GenBank/DDBJ databases">
        <authorList>
            <person name="Song W.-J."/>
            <person name="Kurnit D.M."/>
        </authorList>
    </citation>
    <scope>NUCLEOTIDE SEQUENCE [LARGE SCALE GENOMIC DNA]</scope>
    <source>
        <strain evidence="2 3">IMCC3135</strain>
    </source>
</reference>
<sequence length="423" mass="46100">MKNQLLGCTALFLSSSAAIAAPLVTGNTISWPDDGWYQVQDEQSYTEICSGTRFCAVEPGSYIVVNHSTGERFEGVKVTGDSEPASSVTVSGNVISWPDDGWYQVQNAATFTSFCEGAQSCNVEPGNYIVINHTTGQRFENINVEGDYETPPETEPETGVPVITTDNHVELVSNVLAIFSGKLYGDDILTAPDYTNPAFEYWPEFSYATNELISEPLDIVCSNGGTVSLVPETEGVDTLLFWNFGFENCQDGITMLDGQISRGIYESIVIDSTGFRRDDQTEVLQYSGYLSGRSLEHWYTTDMNFSLESANHSLIVKDSTAGFDFNSTTISGQFTVQADWTGDDIIAVKVLETPSPFDTLSPDDNKGKLELSAGPDNRLVLNADTGDVNTVDITITADGTTSTFTQPWSLWSDSLTFNSVSGY</sequence>
<evidence type="ECO:0000313" key="3">
    <source>
        <dbReference type="Proteomes" id="UP000250079"/>
    </source>
</evidence>
<keyword evidence="1" id="KW-0732">Signal</keyword>
<organism evidence="2 3">
    <name type="scientific">Granulosicoccus antarcticus IMCC3135</name>
    <dbReference type="NCBI Taxonomy" id="1192854"/>
    <lineage>
        <taxon>Bacteria</taxon>
        <taxon>Pseudomonadati</taxon>
        <taxon>Pseudomonadota</taxon>
        <taxon>Gammaproteobacteria</taxon>
        <taxon>Chromatiales</taxon>
        <taxon>Granulosicoccaceae</taxon>
        <taxon>Granulosicoccus</taxon>
    </lineage>
</organism>
<dbReference type="RefSeq" id="WP_088917730.1">
    <property type="nucleotide sequence ID" value="NZ_CP018632.1"/>
</dbReference>